<accession>A0A2M7G056</accession>
<dbReference type="GO" id="GO:0051539">
    <property type="term" value="F:4 iron, 4 sulfur cluster binding"/>
    <property type="evidence" value="ECO:0007669"/>
    <property type="project" value="UniProtKB-KW"/>
</dbReference>
<dbReference type="InterPro" id="IPR007197">
    <property type="entry name" value="rSAM"/>
</dbReference>
<comment type="cofactor">
    <cofactor evidence="1">
        <name>[4Fe-4S] cluster</name>
        <dbReference type="ChEBI" id="CHEBI:49883"/>
    </cofactor>
</comment>
<evidence type="ECO:0000256" key="2">
    <source>
        <dbReference type="ARBA" id="ARBA00022691"/>
    </source>
</evidence>
<comment type="caution">
    <text evidence="8">The sequence shown here is derived from an EMBL/GenBank/DDBJ whole genome shotgun (WGS) entry which is preliminary data.</text>
</comment>
<gene>
    <name evidence="8" type="ORF">COW36_20515</name>
</gene>
<dbReference type="GO" id="GO:0003824">
    <property type="term" value="F:catalytic activity"/>
    <property type="evidence" value="ECO:0007669"/>
    <property type="project" value="InterPro"/>
</dbReference>
<dbReference type="Proteomes" id="UP000231019">
    <property type="component" value="Unassembled WGS sequence"/>
</dbReference>
<dbReference type="GO" id="GO:0031419">
    <property type="term" value="F:cobalamin binding"/>
    <property type="evidence" value="ECO:0007669"/>
    <property type="project" value="InterPro"/>
</dbReference>
<dbReference type="InterPro" id="IPR051198">
    <property type="entry name" value="BchE-like"/>
</dbReference>
<dbReference type="PROSITE" id="PS51918">
    <property type="entry name" value="RADICAL_SAM"/>
    <property type="match status" value="1"/>
</dbReference>
<evidence type="ECO:0000259" key="7">
    <source>
        <dbReference type="PROSITE" id="PS51918"/>
    </source>
</evidence>
<evidence type="ECO:0000256" key="3">
    <source>
        <dbReference type="ARBA" id="ARBA00022723"/>
    </source>
</evidence>
<dbReference type="Pfam" id="PF04055">
    <property type="entry name" value="Radical_SAM"/>
    <property type="match status" value="1"/>
</dbReference>
<dbReference type="EMBL" id="PFFQ01000056">
    <property type="protein sequence ID" value="PIW14789.1"/>
    <property type="molecule type" value="Genomic_DNA"/>
</dbReference>
<dbReference type="SMART" id="SM00729">
    <property type="entry name" value="Elp3"/>
    <property type="match status" value="1"/>
</dbReference>
<evidence type="ECO:0000256" key="4">
    <source>
        <dbReference type="ARBA" id="ARBA00023004"/>
    </source>
</evidence>
<feature type="domain" description="B12-binding" evidence="6">
    <location>
        <begin position="1"/>
        <end position="132"/>
    </location>
</feature>
<dbReference type="PROSITE" id="PS51332">
    <property type="entry name" value="B12_BINDING"/>
    <property type="match status" value="1"/>
</dbReference>
<dbReference type="SUPFAM" id="SSF102114">
    <property type="entry name" value="Radical SAM enzymes"/>
    <property type="match status" value="1"/>
</dbReference>
<dbReference type="InterPro" id="IPR058240">
    <property type="entry name" value="rSAM_sf"/>
</dbReference>
<evidence type="ECO:0000256" key="1">
    <source>
        <dbReference type="ARBA" id="ARBA00001966"/>
    </source>
</evidence>
<dbReference type="PANTHER" id="PTHR43409:SF16">
    <property type="entry name" value="SLR0320 PROTEIN"/>
    <property type="match status" value="1"/>
</dbReference>
<proteinExistence type="predicted"/>
<dbReference type="InterPro" id="IPR034466">
    <property type="entry name" value="Methyltransferase_Class_B"/>
</dbReference>
<dbReference type="SFLD" id="SFLDS00029">
    <property type="entry name" value="Radical_SAM"/>
    <property type="match status" value="1"/>
</dbReference>
<dbReference type="Pfam" id="PF02310">
    <property type="entry name" value="B12-binding"/>
    <property type="match status" value="1"/>
</dbReference>
<dbReference type="Gene3D" id="3.80.30.20">
    <property type="entry name" value="tm_1862 like domain"/>
    <property type="match status" value="1"/>
</dbReference>
<keyword evidence="4" id="KW-0408">Iron</keyword>
<protein>
    <submittedName>
        <fullName evidence="8">Uncharacterized protein</fullName>
    </submittedName>
</protein>
<evidence type="ECO:0000259" key="6">
    <source>
        <dbReference type="PROSITE" id="PS51332"/>
    </source>
</evidence>
<keyword evidence="3" id="KW-0479">Metal-binding</keyword>
<dbReference type="CDD" id="cd01335">
    <property type="entry name" value="Radical_SAM"/>
    <property type="match status" value="1"/>
</dbReference>
<reference evidence="8 9" key="1">
    <citation type="submission" date="2017-09" db="EMBL/GenBank/DDBJ databases">
        <title>Depth-based differentiation of microbial function through sediment-hosted aquifers and enrichment of novel symbionts in the deep terrestrial subsurface.</title>
        <authorList>
            <person name="Probst A.J."/>
            <person name="Ladd B."/>
            <person name="Jarett J.K."/>
            <person name="Geller-Mcgrath D.E."/>
            <person name="Sieber C.M."/>
            <person name="Emerson J.B."/>
            <person name="Anantharaman K."/>
            <person name="Thomas B.C."/>
            <person name="Malmstrom R."/>
            <person name="Stieglmeier M."/>
            <person name="Klingl A."/>
            <person name="Woyke T."/>
            <person name="Ryan C.M."/>
            <person name="Banfield J.F."/>
        </authorList>
    </citation>
    <scope>NUCLEOTIDE SEQUENCE [LARGE SCALE GENOMIC DNA]</scope>
    <source>
        <strain evidence="8">CG17_big_fil_post_rev_8_21_14_2_50_48_46</strain>
    </source>
</reference>
<organism evidence="8 9">
    <name type="scientific">bacterium (Candidatus Blackallbacteria) CG17_big_fil_post_rev_8_21_14_2_50_48_46</name>
    <dbReference type="NCBI Taxonomy" id="2014261"/>
    <lineage>
        <taxon>Bacteria</taxon>
        <taxon>Candidatus Blackallbacteria</taxon>
    </lineage>
</organism>
<dbReference type="Gene3D" id="3.40.50.280">
    <property type="entry name" value="Cobalamin-binding domain"/>
    <property type="match status" value="1"/>
</dbReference>
<keyword evidence="2" id="KW-0949">S-adenosyl-L-methionine</keyword>
<feature type="domain" description="Radical SAM core" evidence="7">
    <location>
        <begin position="182"/>
        <end position="413"/>
    </location>
</feature>
<dbReference type="GO" id="GO:0046872">
    <property type="term" value="F:metal ion binding"/>
    <property type="evidence" value="ECO:0007669"/>
    <property type="project" value="UniProtKB-KW"/>
</dbReference>
<evidence type="ECO:0000313" key="8">
    <source>
        <dbReference type="EMBL" id="PIW14789.1"/>
    </source>
</evidence>
<dbReference type="InterPro" id="IPR006158">
    <property type="entry name" value="Cobalamin-bd"/>
</dbReference>
<dbReference type="InterPro" id="IPR006638">
    <property type="entry name" value="Elp3/MiaA/NifB-like_rSAM"/>
</dbReference>
<dbReference type="InterPro" id="IPR023404">
    <property type="entry name" value="rSAM_horseshoe"/>
</dbReference>
<dbReference type="AlphaFoldDB" id="A0A2M7G056"/>
<keyword evidence="5" id="KW-0411">Iron-sulfur</keyword>
<dbReference type="SFLD" id="SFLDG01123">
    <property type="entry name" value="methyltransferase_(Class_B)"/>
    <property type="match status" value="1"/>
</dbReference>
<evidence type="ECO:0000256" key="5">
    <source>
        <dbReference type="ARBA" id="ARBA00023014"/>
    </source>
</evidence>
<dbReference type="CDD" id="cd02068">
    <property type="entry name" value="radical_SAM_B12_BD"/>
    <property type="match status" value="1"/>
</dbReference>
<dbReference type="GO" id="GO:0005829">
    <property type="term" value="C:cytosol"/>
    <property type="evidence" value="ECO:0007669"/>
    <property type="project" value="TreeGrafter"/>
</dbReference>
<sequence>MKIGFYAPGSYSDPTIKYSGPSLGLGYIAAYLKLKFPEIEEIFMELDADLLIQRQPDLVGVSAFTYAYGQALQGTRRIRNALGSEVPILLGGPHISSLPENLDSCMDLGVIGEGELVMEELVKLFLKNEWNPTAFRSLPGLIFWNEAGQLERSSCGQRIPDLDALPLPDRSLMSAFWPEENETISWMPALSTSRGCPFTCGFCMYSKTANLVRYHSVDRVMMDIEDILRRFPNLTHLRITDDLFVTKKSRLKEIADQIRAEKLHTRVTFGCMSKASFFDEEYCQILKSMNIAVMSFGFEAGSDPVLRYLKDKKSTVARNQESLDLCRKYGIHVGGYFIIGAPPESREDLAKTYWFIDRNRPIMPVTGIFPLIATPGTAVWAEAQERGLIDAEYQNWDSFSYQSLETGQYLHLNQYYSLDELVQFHQETFVSLKRRSSFHLMIQSVFRCLQMYYFQNCVAPAIRQMIPVNSRITEIHRGDMPLQHQLEQDYSLESLFWADPLPEQTSADFILLTHTLEKLGFASAAWARIRSWRKPILLVVENIATWARLVALLKGWETHGGSLEQTQSLFRFSLKTLDSALRNQGYQVQAVHKHRLPEKDSPFVRSLTEPFETSYYPPEADFLSYPILMHIFKGFAKPELIEFITEQFSSQDFQKEVDFFSFTLLAVPVSETNG</sequence>
<dbReference type="PANTHER" id="PTHR43409">
    <property type="entry name" value="ANAEROBIC MAGNESIUM-PROTOPORPHYRIN IX MONOMETHYL ESTER CYCLASE-RELATED"/>
    <property type="match status" value="1"/>
</dbReference>
<name>A0A2M7G056_9BACT</name>
<evidence type="ECO:0000313" key="9">
    <source>
        <dbReference type="Proteomes" id="UP000231019"/>
    </source>
</evidence>
<dbReference type="SFLD" id="SFLDG01082">
    <property type="entry name" value="B12-binding_domain_containing"/>
    <property type="match status" value="1"/>
</dbReference>